<dbReference type="EMBL" id="MCRI01000007">
    <property type="protein sequence ID" value="ODN67305.1"/>
    <property type="molecule type" value="Genomic_DNA"/>
</dbReference>
<keyword evidence="1" id="KW-1133">Transmembrane helix</keyword>
<accession>A0A1E3GTQ0</accession>
<evidence type="ECO:0008006" key="4">
    <source>
        <dbReference type="Google" id="ProtNLM"/>
    </source>
</evidence>
<dbReference type="RefSeq" id="WP_069295547.1">
    <property type="nucleotide sequence ID" value="NZ_MCRI01000007.1"/>
</dbReference>
<dbReference type="Proteomes" id="UP000094379">
    <property type="component" value="Unassembled WGS sequence"/>
</dbReference>
<gene>
    <name evidence="2" type="ORF">A9E74_01032</name>
</gene>
<proteinExistence type="predicted"/>
<sequence>MDNTSLKYSSEKAQLIRLLYMLLYGFVLYLTMTVLAIVVIVQFVFALFSGSPNPSIRNFSKDLNRFIQQIVLFLTYNDERKPFPFNPLYDDVEVEAVYDNDDYIADYEDITDKDDPTSPKP</sequence>
<reference evidence="2 3" key="1">
    <citation type="submission" date="2016-07" db="EMBL/GenBank/DDBJ databases">
        <title>Draft Genome Sequence of Methylophaga muralis Bur 1.</title>
        <authorList>
            <person name="Vasilenko O.V."/>
            <person name="Doronina N.V."/>
            <person name="Shmareva M.N."/>
            <person name="Tarlachkov S.V."/>
            <person name="Mustakhimov I."/>
            <person name="Trotsenko Y.A."/>
        </authorList>
    </citation>
    <scope>NUCLEOTIDE SEQUENCE [LARGE SCALE GENOMIC DNA]</scope>
    <source>
        <strain evidence="2 3">Bur 1</strain>
    </source>
</reference>
<dbReference type="InterPro" id="IPR025498">
    <property type="entry name" value="DUF4389"/>
</dbReference>
<keyword evidence="1" id="KW-0812">Transmembrane</keyword>
<protein>
    <recommendedName>
        <fullName evidence="4">Lipase</fullName>
    </recommendedName>
</protein>
<name>A0A1E3GTQ0_9GAMM</name>
<keyword evidence="1" id="KW-0472">Membrane</keyword>
<dbReference type="STRING" id="291169.A9E74_01032"/>
<evidence type="ECO:0000313" key="3">
    <source>
        <dbReference type="Proteomes" id="UP000094379"/>
    </source>
</evidence>
<dbReference type="Pfam" id="PF14333">
    <property type="entry name" value="DUF4389"/>
    <property type="match status" value="1"/>
</dbReference>
<evidence type="ECO:0000256" key="1">
    <source>
        <dbReference type="SAM" id="Phobius"/>
    </source>
</evidence>
<evidence type="ECO:0000313" key="2">
    <source>
        <dbReference type="EMBL" id="ODN67305.1"/>
    </source>
</evidence>
<organism evidence="2 3">
    <name type="scientific">Methylophaga muralis</name>
    <dbReference type="NCBI Taxonomy" id="291169"/>
    <lineage>
        <taxon>Bacteria</taxon>
        <taxon>Pseudomonadati</taxon>
        <taxon>Pseudomonadota</taxon>
        <taxon>Gammaproteobacteria</taxon>
        <taxon>Thiotrichales</taxon>
        <taxon>Piscirickettsiaceae</taxon>
        <taxon>Methylophaga</taxon>
    </lineage>
</organism>
<keyword evidence="3" id="KW-1185">Reference proteome</keyword>
<feature type="transmembrane region" description="Helical" evidence="1">
    <location>
        <begin position="21"/>
        <end position="48"/>
    </location>
</feature>
<dbReference type="AlphaFoldDB" id="A0A1E3GTQ0"/>
<comment type="caution">
    <text evidence="2">The sequence shown here is derived from an EMBL/GenBank/DDBJ whole genome shotgun (WGS) entry which is preliminary data.</text>
</comment>